<organism evidence="2 3">
    <name type="scientific">Hirundo rustica rustica</name>
    <dbReference type="NCBI Taxonomy" id="333673"/>
    <lineage>
        <taxon>Eukaryota</taxon>
        <taxon>Metazoa</taxon>
        <taxon>Chordata</taxon>
        <taxon>Craniata</taxon>
        <taxon>Vertebrata</taxon>
        <taxon>Euteleostomi</taxon>
        <taxon>Archelosauria</taxon>
        <taxon>Archosauria</taxon>
        <taxon>Dinosauria</taxon>
        <taxon>Saurischia</taxon>
        <taxon>Theropoda</taxon>
        <taxon>Coelurosauria</taxon>
        <taxon>Aves</taxon>
        <taxon>Neognathae</taxon>
        <taxon>Neoaves</taxon>
        <taxon>Telluraves</taxon>
        <taxon>Australaves</taxon>
        <taxon>Passeriformes</taxon>
        <taxon>Sylvioidea</taxon>
        <taxon>Hirundinidae</taxon>
        <taxon>Hirundo</taxon>
    </lineage>
</organism>
<name>A0A3M0KAX5_HIRRU</name>
<comment type="caution">
    <text evidence="2">The sequence shown here is derived from an EMBL/GenBank/DDBJ whole genome shotgun (WGS) entry which is preliminary data.</text>
</comment>
<dbReference type="STRING" id="333673.A0A3M0KAX5"/>
<keyword evidence="3" id="KW-1185">Reference proteome</keyword>
<dbReference type="InterPro" id="IPR019465">
    <property type="entry name" value="Cog5"/>
</dbReference>
<protein>
    <recommendedName>
        <fullName evidence="1">Conserved oligomeric Golgi complex subunit 5 helical domain-containing protein</fullName>
    </recommendedName>
</protein>
<dbReference type="InterPro" id="IPR048485">
    <property type="entry name" value="COG5_helical"/>
</dbReference>
<dbReference type="OrthoDB" id="18786at2759"/>
<dbReference type="EMBL" id="QRBI01000112">
    <property type="protein sequence ID" value="RMC10339.1"/>
    <property type="molecule type" value="Genomic_DNA"/>
</dbReference>
<dbReference type="PANTHER" id="PTHR13228">
    <property type="entry name" value="CONSERVED OLIGOMERIC GOLGI COMPLEX COMPONENT 5"/>
    <property type="match status" value="1"/>
</dbReference>
<evidence type="ECO:0000259" key="1">
    <source>
        <dbReference type="Pfam" id="PF20649"/>
    </source>
</evidence>
<dbReference type="Pfam" id="PF20649">
    <property type="entry name" value="COG5_C"/>
    <property type="match status" value="1"/>
</dbReference>
<proteinExistence type="predicted"/>
<dbReference type="GO" id="GO:0017119">
    <property type="term" value="C:Golgi transport complex"/>
    <property type="evidence" value="ECO:0007669"/>
    <property type="project" value="InterPro"/>
</dbReference>
<evidence type="ECO:0000313" key="3">
    <source>
        <dbReference type="Proteomes" id="UP000269221"/>
    </source>
</evidence>
<dbReference type="PANTHER" id="PTHR13228:SF3">
    <property type="entry name" value="CONSERVED OLIGOMERIC GOLGI COMPLEX SUBUNIT 5"/>
    <property type="match status" value="1"/>
</dbReference>
<accession>A0A3M0KAX5</accession>
<evidence type="ECO:0000313" key="2">
    <source>
        <dbReference type="EMBL" id="RMC10339.1"/>
    </source>
</evidence>
<reference evidence="2 3" key="1">
    <citation type="submission" date="2018-07" db="EMBL/GenBank/DDBJ databases">
        <title>A high quality draft genome assembly of the barn swallow (H. rustica rustica).</title>
        <authorList>
            <person name="Formenti G."/>
            <person name="Chiara M."/>
            <person name="Poveda L."/>
            <person name="Francoijs K.-J."/>
            <person name="Bonisoli-Alquati A."/>
            <person name="Canova L."/>
            <person name="Gianfranceschi L."/>
            <person name="Horner D.S."/>
            <person name="Saino N."/>
        </authorList>
    </citation>
    <scope>NUCLEOTIDE SEQUENCE [LARGE SCALE GENOMIC DNA]</scope>
    <source>
        <strain evidence="2">Chelidonia</strain>
        <tissue evidence="2">Blood</tissue>
    </source>
</reference>
<gene>
    <name evidence="2" type="ORF">DUI87_13142</name>
</gene>
<sequence length="106" mass="12182">MISWKVLLPMQRDYLSQGIDLSGIEVIENDLLFIARARLEVENQAKRLLEQGVETQCNSCFYGISTTVVFVYFSSPFGNVALAIDCFRSEAFRSCSWWYLKAAIWL</sequence>
<dbReference type="AlphaFoldDB" id="A0A3M0KAX5"/>
<dbReference type="Proteomes" id="UP000269221">
    <property type="component" value="Unassembled WGS sequence"/>
</dbReference>
<feature type="domain" description="Conserved oligomeric Golgi complex subunit 5 helical" evidence="1">
    <location>
        <begin position="21"/>
        <end position="58"/>
    </location>
</feature>
<dbReference type="GO" id="GO:0006891">
    <property type="term" value="P:intra-Golgi vesicle-mediated transport"/>
    <property type="evidence" value="ECO:0007669"/>
    <property type="project" value="InterPro"/>
</dbReference>